<name>A0ACD3AEB2_9AGAR</name>
<sequence>MSYYVIRTGFKRTLPVTAPIATPPQATSELHTFGLRNDSREYRSMEFHGSSGSTANYHGPVTNINTIHKGSNGTRTGPQGAANQKSNLQKLNWPAPLRILEQKKISGTSFDEISLPSRPSRLAKRRSATTAILWGGNDNAEKDVFWLSGYTGSGKSIIARTVAEHFHREKRLAASFFCGSRAETLIMEDIIPTMAYQIAREFEGTRSHLAKVLTGPSALDKDINILWDILIAEPLRSLKLGRLVMVIDGLDQCESIKHQTNLLDCLVSKSLQSNSPIKLFVSCKPTQHLRQILDGYALPATCRAVLCDCDEDRREIRSFLEDSLKGIADSRQKERTMREVRGQWPTEVALLCLAEMASGQFLFADAVVTFVSDEHYDPDDRLKAVLENISVVLNDMGINKVYRAVLKQAIARGLPENQQLLHSLLVHLLFHEYPPYQPLRLSDLALFWTIESPQAVRVLAPLRMELLVPPMGDPTGVIRFRHKSFVRYLSQLYSFSPGPLVVNAVHSGPIVRRCFQIMHGDHKTLEPDKTREIMEFAFRQSLDYCGSSIPTMHTIYNLVTLDMVLWREAWSTLPWTPCDSGYMRFQAWLEKQVPSLFVC</sequence>
<evidence type="ECO:0000313" key="2">
    <source>
        <dbReference type="Proteomes" id="UP000308600"/>
    </source>
</evidence>
<dbReference type="Proteomes" id="UP000308600">
    <property type="component" value="Unassembled WGS sequence"/>
</dbReference>
<accession>A0ACD3AEB2</accession>
<gene>
    <name evidence="1" type="ORF">BDN72DRAFT_290029</name>
</gene>
<reference evidence="1 2" key="1">
    <citation type="journal article" date="2019" name="Nat. Ecol. Evol.">
        <title>Megaphylogeny resolves global patterns of mushroom evolution.</title>
        <authorList>
            <person name="Varga T."/>
            <person name="Krizsan K."/>
            <person name="Foldi C."/>
            <person name="Dima B."/>
            <person name="Sanchez-Garcia M."/>
            <person name="Sanchez-Ramirez S."/>
            <person name="Szollosi G.J."/>
            <person name="Szarkandi J.G."/>
            <person name="Papp V."/>
            <person name="Albert L."/>
            <person name="Andreopoulos W."/>
            <person name="Angelini C."/>
            <person name="Antonin V."/>
            <person name="Barry K.W."/>
            <person name="Bougher N.L."/>
            <person name="Buchanan P."/>
            <person name="Buyck B."/>
            <person name="Bense V."/>
            <person name="Catcheside P."/>
            <person name="Chovatia M."/>
            <person name="Cooper J."/>
            <person name="Damon W."/>
            <person name="Desjardin D."/>
            <person name="Finy P."/>
            <person name="Geml J."/>
            <person name="Haridas S."/>
            <person name="Hughes K."/>
            <person name="Justo A."/>
            <person name="Karasinski D."/>
            <person name="Kautmanova I."/>
            <person name="Kiss B."/>
            <person name="Kocsube S."/>
            <person name="Kotiranta H."/>
            <person name="LaButti K.M."/>
            <person name="Lechner B.E."/>
            <person name="Liimatainen K."/>
            <person name="Lipzen A."/>
            <person name="Lukacs Z."/>
            <person name="Mihaltcheva S."/>
            <person name="Morgado L.N."/>
            <person name="Niskanen T."/>
            <person name="Noordeloos M.E."/>
            <person name="Ohm R.A."/>
            <person name="Ortiz-Santana B."/>
            <person name="Ovrebo C."/>
            <person name="Racz N."/>
            <person name="Riley R."/>
            <person name="Savchenko A."/>
            <person name="Shiryaev A."/>
            <person name="Soop K."/>
            <person name="Spirin V."/>
            <person name="Szebenyi C."/>
            <person name="Tomsovsky M."/>
            <person name="Tulloss R.E."/>
            <person name="Uehling J."/>
            <person name="Grigoriev I.V."/>
            <person name="Vagvolgyi C."/>
            <person name="Papp T."/>
            <person name="Martin F.M."/>
            <person name="Miettinen O."/>
            <person name="Hibbett D.S."/>
            <person name="Nagy L.G."/>
        </authorList>
    </citation>
    <scope>NUCLEOTIDE SEQUENCE [LARGE SCALE GENOMIC DNA]</scope>
    <source>
        <strain evidence="1 2">NL-1719</strain>
    </source>
</reference>
<protein>
    <submittedName>
        <fullName evidence="1">Uncharacterized protein</fullName>
    </submittedName>
</protein>
<proteinExistence type="predicted"/>
<organism evidence="1 2">
    <name type="scientific">Pluteus cervinus</name>
    <dbReference type="NCBI Taxonomy" id="181527"/>
    <lineage>
        <taxon>Eukaryota</taxon>
        <taxon>Fungi</taxon>
        <taxon>Dikarya</taxon>
        <taxon>Basidiomycota</taxon>
        <taxon>Agaricomycotina</taxon>
        <taxon>Agaricomycetes</taxon>
        <taxon>Agaricomycetidae</taxon>
        <taxon>Agaricales</taxon>
        <taxon>Pluteineae</taxon>
        <taxon>Pluteaceae</taxon>
        <taxon>Pluteus</taxon>
    </lineage>
</organism>
<keyword evidence="2" id="KW-1185">Reference proteome</keyword>
<evidence type="ECO:0000313" key="1">
    <source>
        <dbReference type="EMBL" id="TFK64011.1"/>
    </source>
</evidence>
<dbReference type="EMBL" id="ML208493">
    <property type="protein sequence ID" value="TFK64011.1"/>
    <property type="molecule type" value="Genomic_DNA"/>
</dbReference>